<sequence length="237" mass="25875">MSKVFTSFDEAIAELKDGDTIIVGGFGLCGIPEKAIDAILRKGTKNLTVVSNNCGVDDWGLGLLLANKQISKIIASYVGENKTFEQQFLNGEIEVELTPQGTLAERIRAGGAGIPAFYTATGVGTPIAEGKPTKVFDGKTYIEERAIVGDFAFVKAWKGDKLGNLVYRKTARNFNPLAAMAGKITIAEVEELVEVGELDPDQIHTPSIYVQRILVGDHYEKRIERKTTRIREEVQQG</sequence>
<organism evidence="3 4">
    <name type="scientific">Ureibacillus suwonensis</name>
    <dbReference type="NCBI Taxonomy" id="313007"/>
    <lineage>
        <taxon>Bacteria</taxon>
        <taxon>Bacillati</taxon>
        <taxon>Bacillota</taxon>
        <taxon>Bacilli</taxon>
        <taxon>Bacillales</taxon>
        <taxon>Caryophanaceae</taxon>
        <taxon>Ureibacillus</taxon>
    </lineage>
</organism>
<dbReference type="PANTHER" id="PTHR13707:SF60">
    <property type="entry name" value="ACETATE COA-TRANSFERASE SUBUNIT ALPHA"/>
    <property type="match status" value="1"/>
</dbReference>
<dbReference type="Gene3D" id="3.40.1080.10">
    <property type="entry name" value="Glutaconate Coenzyme A-transferase"/>
    <property type="match status" value="1"/>
</dbReference>
<dbReference type="GO" id="GO:0016740">
    <property type="term" value="F:transferase activity"/>
    <property type="evidence" value="ECO:0007669"/>
    <property type="project" value="UniProtKB-KW"/>
</dbReference>
<evidence type="ECO:0000313" key="4">
    <source>
        <dbReference type="Proteomes" id="UP001595978"/>
    </source>
</evidence>
<dbReference type="Pfam" id="PF01144">
    <property type="entry name" value="CoA_trans"/>
    <property type="match status" value="1"/>
</dbReference>
<dbReference type="PANTHER" id="PTHR13707">
    <property type="entry name" value="KETOACID-COENZYME A TRANSFERASE"/>
    <property type="match status" value="1"/>
</dbReference>
<dbReference type="SMART" id="SM00882">
    <property type="entry name" value="CoA_trans"/>
    <property type="match status" value="1"/>
</dbReference>
<dbReference type="InterPro" id="IPR012792">
    <property type="entry name" value="3-oxoacid_CoA-transf_A"/>
</dbReference>
<dbReference type="InterPro" id="IPR037171">
    <property type="entry name" value="NagB/RpiA_transferase-like"/>
</dbReference>
<protein>
    <submittedName>
        <fullName evidence="3">CoA transferase subunit A</fullName>
    </submittedName>
</protein>
<dbReference type="SUPFAM" id="SSF100950">
    <property type="entry name" value="NagB/RpiA/CoA transferase-like"/>
    <property type="match status" value="1"/>
</dbReference>
<dbReference type="EMBL" id="JBHSNQ010000158">
    <property type="protein sequence ID" value="MFC5542418.1"/>
    <property type="molecule type" value="Genomic_DNA"/>
</dbReference>
<evidence type="ECO:0000313" key="3">
    <source>
        <dbReference type="EMBL" id="MFC5542418.1"/>
    </source>
</evidence>
<comment type="similarity">
    <text evidence="1">Belongs to the 3-oxoacid CoA-transferase subunit A family.</text>
</comment>
<gene>
    <name evidence="3" type="ORF">ACFPOH_11955</name>
</gene>
<dbReference type="PROSITE" id="PS01273">
    <property type="entry name" value="COA_TRANSF_1"/>
    <property type="match status" value="1"/>
</dbReference>
<keyword evidence="4" id="KW-1185">Reference proteome</keyword>
<evidence type="ECO:0000256" key="2">
    <source>
        <dbReference type="ARBA" id="ARBA00022679"/>
    </source>
</evidence>
<proteinExistence type="inferred from homology"/>
<dbReference type="Proteomes" id="UP001595978">
    <property type="component" value="Unassembled WGS sequence"/>
</dbReference>
<dbReference type="InterPro" id="IPR004165">
    <property type="entry name" value="CoA_trans_fam_I"/>
</dbReference>
<accession>A0ABW0RCU2</accession>
<dbReference type="NCBIfam" id="TIGR02429">
    <property type="entry name" value="pcaI_scoA_fam"/>
    <property type="match status" value="1"/>
</dbReference>
<comment type="caution">
    <text evidence="3">The sequence shown here is derived from an EMBL/GenBank/DDBJ whole genome shotgun (WGS) entry which is preliminary data.</text>
</comment>
<name>A0ABW0RCU2_9BACL</name>
<keyword evidence="2 3" id="KW-0808">Transferase</keyword>
<evidence type="ECO:0000256" key="1">
    <source>
        <dbReference type="ARBA" id="ARBA00005612"/>
    </source>
</evidence>
<dbReference type="RefSeq" id="WP_342469330.1">
    <property type="nucleotide sequence ID" value="NZ_JBHSNQ010000158.1"/>
</dbReference>
<dbReference type="InterPro" id="IPR004163">
    <property type="entry name" value="CoA_transf_BS"/>
</dbReference>
<reference evidence="4" key="1">
    <citation type="journal article" date="2019" name="Int. J. Syst. Evol. Microbiol.">
        <title>The Global Catalogue of Microorganisms (GCM) 10K type strain sequencing project: providing services to taxonomists for standard genome sequencing and annotation.</title>
        <authorList>
            <consortium name="The Broad Institute Genomics Platform"/>
            <consortium name="The Broad Institute Genome Sequencing Center for Infectious Disease"/>
            <person name="Wu L."/>
            <person name="Ma J."/>
        </authorList>
    </citation>
    <scope>NUCLEOTIDE SEQUENCE [LARGE SCALE GENOMIC DNA]</scope>
    <source>
        <strain evidence="4">CCUG 56331</strain>
    </source>
</reference>